<proteinExistence type="predicted"/>
<keyword evidence="3" id="KW-1185">Reference proteome</keyword>
<gene>
    <name evidence="2" type="ORF">P7H59_11260</name>
</gene>
<dbReference type="EMBL" id="JARQBN010000024">
    <property type="protein sequence ID" value="MDT2829018.1"/>
    <property type="molecule type" value="Genomic_DNA"/>
</dbReference>
<evidence type="ECO:0000256" key="1">
    <source>
        <dbReference type="SAM" id="Phobius"/>
    </source>
</evidence>
<accession>A0ABU3FTP0</accession>
<evidence type="ECO:0000313" key="3">
    <source>
        <dbReference type="Proteomes" id="UP001265301"/>
    </source>
</evidence>
<feature type="transmembrane region" description="Helical" evidence="1">
    <location>
        <begin position="39"/>
        <end position="57"/>
    </location>
</feature>
<organism evidence="2 3">
    <name type="scientific">Enterococcus viikkiensis</name>
    <dbReference type="NCBI Taxonomy" id="930854"/>
    <lineage>
        <taxon>Bacteria</taxon>
        <taxon>Bacillati</taxon>
        <taxon>Bacillota</taxon>
        <taxon>Bacilli</taxon>
        <taxon>Lactobacillales</taxon>
        <taxon>Enterococcaceae</taxon>
        <taxon>Enterococcus</taxon>
    </lineage>
</organism>
<dbReference type="Proteomes" id="UP001265301">
    <property type="component" value="Unassembled WGS sequence"/>
</dbReference>
<keyword evidence="1" id="KW-0812">Transmembrane</keyword>
<feature type="transmembrane region" description="Helical" evidence="1">
    <location>
        <begin position="6"/>
        <end position="27"/>
    </location>
</feature>
<dbReference type="RefSeq" id="WP_311819596.1">
    <property type="nucleotide sequence ID" value="NZ_JARQBN010000024.1"/>
</dbReference>
<sequence length="61" mass="6972">MFQEYSMRIVLGLLLISYGFGLLIWSIYRRMKKRPVDKIPLICGGILILSGILSLVLKSLM</sequence>
<name>A0ABU3FTP0_9ENTE</name>
<keyword evidence="1" id="KW-1133">Transmembrane helix</keyword>
<evidence type="ECO:0000313" key="2">
    <source>
        <dbReference type="EMBL" id="MDT2829018.1"/>
    </source>
</evidence>
<comment type="caution">
    <text evidence="2">The sequence shown here is derived from an EMBL/GenBank/DDBJ whole genome shotgun (WGS) entry which is preliminary data.</text>
</comment>
<reference evidence="2 3" key="1">
    <citation type="submission" date="2023-03" db="EMBL/GenBank/DDBJ databases">
        <authorList>
            <person name="Shen W."/>
            <person name="Cai J."/>
        </authorList>
    </citation>
    <scope>NUCLEOTIDE SEQUENCE [LARGE SCALE GENOMIC DNA]</scope>
    <source>
        <strain evidence="2 3">B101</strain>
    </source>
</reference>
<keyword evidence="1" id="KW-0472">Membrane</keyword>
<protein>
    <submittedName>
        <fullName evidence="2">Uncharacterized protein</fullName>
    </submittedName>
</protein>